<keyword evidence="3" id="KW-0378">Hydrolase</keyword>
<dbReference type="Gene3D" id="3.40.630.10">
    <property type="entry name" value="Zn peptidases"/>
    <property type="match status" value="1"/>
</dbReference>
<dbReference type="GO" id="GO:0016788">
    <property type="term" value="F:hydrolase activity, acting on ester bonds"/>
    <property type="evidence" value="ECO:0007669"/>
    <property type="project" value="InterPro"/>
</dbReference>
<keyword evidence="7" id="KW-1185">Reference proteome</keyword>
<dbReference type="PANTHER" id="PTHR15162:SF7">
    <property type="entry name" value="SUCCINYLGLUTAMATE DESUCCINYLASE"/>
    <property type="match status" value="1"/>
</dbReference>
<dbReference type="InterPro" id="IPR055438">
    <property type="entry name" value="AstE_AspA_cat"/>
</dbReference>
<organism evidence="6 7">
    <name type="scientific">Fulvivirga lutea</name>
    <dbReference type="NCBI Taxonomy" id="2810512"/>
    <lineage>
        <taxon>Bacteria</taxon>
        <taxon>Pseudomonadati</taxon>
        <taxon>Bacteroidota</taxon>
        <taxon>Cytophagia</taxon>
        <taxon>Cytophagales</taxon>
        <taxon>Fulvivirgaceae</taxon>
        <taxon>Fulvivirga</taxon>
    </lineage>
</organism>
<dbReference type="Proteomes" id="UP000662783">
    <property type="component" value="Chromosome"/>
</dbReference>
<evidence type="ECO:0000256" key="2">
    <source>
        <dbReference type="ARBA" id="ARBA00022723"/>
    </source>
</evidence>
<keyword evidence="2" id="KW-0479">Metal-binding</keyword>
<dbReference type="GO" id="GO:0005829">
    <property type="term" value="C:cytosol"/>
    <property type="evidence" value="ECO:0007669"/>
    <property type="project" value="TreeGrafter"/>
</dbReference>
<dbReference type="KEGG" id="fuv:JR347_02745"/>
<sequence>MIKSETIIDITNKRQIGRITGATPGPTLIFTAGIHGNEPSGVTALENVFNALKNYEGAIKGTVIGHKGNLRALNFNVRFIDEDLNRIWSKERLKQPFNPHSSEAREQVELWQEIQDILSDNNGPYYFFDLHTTSGQTIPFLTVNDSLLNRRFTKNYPLPIVLGIEEYLKGPILSYINELGYVAFGFEGGQHSDGSSIIRHEHFIYTTLGITGVLSPHAVQNHKNTLKELGKGRANYFEIFTYQHVPFSVDFEMKPSFKNFQKVKKGELLAILNGEKINSPTKAQIFMPLYQQQGDDGFFLVRPIPRFFLWLSKHIRKWYKLLTLLPGVHANSADSSEIIVNTHVARFFPKQIFHLFGYRARQLKGHQYIMQNRETASRTAAYYNEPWF</sequence>
<dbReference type="EMBL" id="CP070608">
    <property type="protein sequence ID" value="QSE98016.1"/>
    <property type="molecule type" value="Genomic_DNA"/>
</dbReference>
<evidence type="ECO:0000259" key="5">
    <source>
        <dbReference type="Pfam" id="PF24827"/>
    </source>
</evidence>
<evidence type="ECO:0000256" key="4">
    <source>
        <dbReference type="ARBA" id="ARBA00022833"/>
    </source>
</evidence>
<proteinExistence type="predicted"/>
<dbReference type="AlphaFoldDB" id="A0A975A181"/>
<evidence type="ECO:0000256" key="1">
    <source>
        <dbReference type="ARBA" id="ARBA00001947"/>
    </source>
</evidence>
<name>A0A975A181_9BACT</name>
<evidence type="ECO:0000313" key="7">
    <source>
        <dbReference type="Proteomes" id="UP000662783"/>
    </source>
</evidence>
<comment type="cofactor">
    <cofactor evidence="1">
        <name>Zn(2+)</name>
        <dbReference type="ChEBI" id="CHEBI:29105"/>
    </cofactor>
</comment>
<evidence type="ECO:0000256" key="3">
    <source>
        <dbReference type="ARBA" id="ARBA00022801"/>
    </source>
</evidence>
<dbReference type="InterPro" id="IPR050178">
    <property type="entry name" value="AspA/AstE_fam"/>
</dbReference>
<reference evidence="6" key="1">
    <citation type="submission" date="2021-02" db="EMBL/GenBank/DDBJ databases">
        <title>Fulvivirga sp. S481 isolated from sea water.</title>
        <authorList>
            <person name="Bae S.S."/>
            <person name="Baek K."/>
        </authorList>
    </citation>
    <scope>NUCLEOTIDE SEQUENCE</scope>
    <source>
        <strain evidence="6">S481</strain>
    </source>
</reference>
<accession>A0A975A181</accession>
<dbReference type="SUPFAM" id="SSF53187">
    <property type="entry name" value="Zn-dependent exopeptidases"/>
    <property type="match status" value="1"/>
</dbReference>
<feature type="domain" description="Succinylglutamate desuccinylase/Aspartoacylase catalytic" evidence="5">
    <location>
        <begin position="24"/>
        <end position="136"/>
    </location>
</feature>
<dbReference type="RefSeq" id="WP_205722524.1">
    <property type="nucleotide sequence ID" value="NZ_CP070608.1"/>
</dbReference>
<dbReference type="Pfam" id="PF24827">
    <property type="entry name" value="AstE_AspA_cat"/>
    <property type="match status" value="1"/>
</dbReference>
<dbReference type="GO" id="GO:0046872">
    <property type="term" value="F:metal ion binding"/>
    <property type="evidence" value="ECO:0007669"/>
    <property type="project" value="UniProtKB-KW"/>
</dbReference>
<gene>
    <name evidence="6" type="ORF">JR347_02745</name>
</gene>
<keyword evidence="4" id="KW-0862">Zinc</keyword>
<dbReference type="PANTHER" id="PTHR15162">
    <property type="entry name" value="ASPARTOACYLASE"/>
    <property type="match status" value="1"/>
</dbReference>
<protein>
    <submittedName>
        <fullName evidence="6">Succinylglutamate desuccinylase/aspartoacylase family protein</fullName>
    </submittedName>
</protein>
<evidence type="ECO:0000313" key="6">
    <source>
        <dbReference type="EMBL" id="QSE98016.1"/>
    </source>
</evidence>